<dbReference type="InterPro" id="IPR038765">
    <property type="entry name" value="Papain-like_cys_pep_sf"/>
</dbReference>
<feature type="compositionally biased region" description="Low complexity" evidence="7">
    <location>
        <begin position="907"/>
        <end position="927"/>
    </location>
</feature>
<evidence type="ECO:0000256" key="4">
    <source>
        <dbReference type="ARBA" id="ARBA00022801"/>
    </source>
</evidence>
<feature type="region of interest" description="Disordered" evidence="7">
    <location>
        <begin position="263"/>
        <end position="386"/>
    </location>
</feature>
<evidence type="ECO:0000313" key="9">
    <source>
        <dbReference type="EMBL" id="KAJ9156543.1"/>
    </source>
</evidence>
<dbReference type="PROSITE" id="PS50235">
    <property type="entry name" value="USP_3"/>
    <property type="match status" value="1"/>
</dbReference>
<dbReference type="PANTHER" id="PTHR24006:SF687">
    <property type="entry name" value="UBIQUITIN CARBOXYL-TERMINAL HYDROLASE 10"/>
    <property type="match status" value="1"/>
</dbReference>
<feature type="compositionally biased region" description="Pro residues" evidence="7">
    <location>
        <begin position="100"/>
        <end position="112"/>
    </location>
</feature>
<feature type="region of interest" description="Disordered" evidence="7">
    <location>
        <begin position="1"/>
        <end position="45"/>
    </location>
</feature>
<dbReference type="GO" id="GO:0004843">
    <property type="term" value="F:cysteine-type deubiquitinase activity"/>
    <property type="evidence" value="ECO:0007669"/>
    <property type="project" value="UniProtKB-UniRule"/>
</dbReference>
<dbReference type="AlphaFoldDB" id="A0AA38RQY7"/>
<dbReference type="InterPro" id="IPR001394">
    <property type="entry name" value="Peptidase_C19_UCH"/>
</dbReference>
<feature type="domain" description="USP" evidence="8">
    <location>
        <begin position="487"/>
        <end position="870"/>
    </location>
</feature>
<comment type="caution">
    <text evidence="9">The sequence shown here is derived from an EMBL/GenBank/DDBJ whole genome shotgun (WGS) entry which is preliminary data.</text>
</comment>
<evidence type="ECO:0000256" key="2">
    <source>
        <dbReference type="ARBA" id="ARBA00022670"/>
    </source>
</evidence>
<evidence type="ECO:0000259" key="8">
    <source>
        <dbReference type="PROSITE" id="PS50235"/>
    </source>
</evidence>
<name>A0AA38RQY7_9PEZI</name>
<feature type="region of interest" description="Disordered" evidence="7">
    <location>
        <begin position="91"/>
        <end position="218"/>
    </location>
</feature>
<evidence type="ECO:0000256" key="7">
    <source>
        <dbReference type="SAM" id="MobiDB-lite"/>
    </source>
</evidence>
<feature type="region of interest" description="Disordered" evidence="7">
    <location>
        <begin position="851"/>
        <end position="932"/>
    </location>
</feature>
<reference evidence="9" key="1">
    <citation type="submission" date="2022-07" db="EMBL/GenBank/DDBJ databases">
        <title>Fungi with potential for degradation of polypropylene.</title>
        <authorList>
            <person name="Gostincar C."/>
        </authorList>
    </citation>
    <scope>NUCLEOTIDE SEQUENCE</scope>
    <source>
        <strain evidence="9">EXF-13308</strain>
    </source>
</reference>
<keyword evidence="3 6" id="KW-0833">Ubl conjugation pathway</keyword>
<dbReference type="PROSITE" id="PS00973">
    <property type="entry name" value="USP_2"/>
    <property type="match status" value="1"/>
</dbReference>
<feature type="compositionally biased region" description="Pro residues" evidence="7">
    <location>
        <begin position="125"/>
        <end position="147"/>
    </location>
</feature>
<feature type="compositionally biased region" description="Pro residues" evidence="7">
    <location>
        <begin position="157"/>
        <end position="169"/>
    </location>
</feature>
<gene>
    <name evidence="9" type="ORF">NKR23_g956</name>
</gene>
<keyword evidence="5 6" id="KW-0788">Thiol protease</keyword>
<dbReference type="EMBL" id="JANBVO010000002">
    <property type="protein sequence ID" value="KAJ9156543.1"/>
    <property type="molecule type" value="Genomic_DNA"/>
</dbReference>
<evidence type="ECO:0000256" key="6">
    <source>
        <dbReference type="RuleBase" id="RU366025"/>
    </source>
</evidence>
<feature type="compositionally biased region" description="Basic and acidic residues" evidence="7">
    <location>
        <begin position="862"/>
        <end position="873"/>
    </location>
</feature>
<organism evidence="9 10">
    <name type="scientific">Pleurostoma richardsiae</name>
    <dbReference type="NCBI Taxonomy" id="41990"/>
    <lineage>
        <taxon>Eukaryota</taxon>
        <taxon>Fungi</taxon>
        <taxon>Dikarya</taxon>
        <taxon>Ascomycota</taxon>
        <taxon>Pezizomycotina</taxon>
        <taxon>Sordariomycetes</taxon>
        <taxon>Sordariomycetidae</taxon>
        <taxon>Calosphaeriales</taxon>
        <taxon>Pleurostomataceae</taxon>
        <taxon>Pleurostoma</taxon>
    </lineage>
</organism>
<accession>A0AA38RQY7</accession>
<dbReference type="GO" id="GO:0016579">
    <property type="term" value="P:protein deubiquitination"/>
    <property type="evidence" value="ECO:0007669"/>
    <property type="project" value="InterPro"/>
</dbReference>
<dbReference type="PANTHER" id="PTHR24006">
    <property type="entry name" value="UBIQUITIN CARBOXYL-TERMINAL HYDROLASE"/>
    <property type="match status" value="1"/>
</dbReference>
<dbReference type="InterPro" id="IPR050164">
    <property type="entry name" value="Peptidase_C19"/>
</dbReference>
<sequence length="948" mass="102043">MSNRHLPAGQAAMPGGPGVEMVPGPGMGGPRRGNRPPQYPAQYHHQPVGPPMYANYMPYGPYYPPMPPPYQNGGIPSPGYMPYQPYSRSPPTMQQYVPMPMSPSMPQPPYSRPPQSLSPVVSTPYQPPPLPPTHIPVLGPAPVPPLTPSSTHSSQIIPPPPITSPPPQTPEAVQQPIHIQPQPDVLSPSTPREPFRPPLPWFSRPNDSFPARIMKSRRRRRVLATDAKLELPVTQHEGAADLAAEAESQQAAAASSVATSIFTEEPASATTPKSVPAQHAGESVAPPTRSETPSTQEHPSEDTTSTSPTTPGSVHPPSSTTAATPTPTKPSKPAVRTAIPAIPIVPIMPRPTVRDVKPNSAADKTNEVDKSSTEQGIKDAQVPAVPTNGVPAQEEVKEEAPKPAGQSVKPTPKTWSGLFAGASPITGAAAGAGAGHGSVNGSHDTSAVGNGNAIASGFAKSNASSLAEALRLYRVGSGEKIAFLEPRGLINTGNMCYMNSVLQVLLFCIPFYDFLDQVGKKAVHNFKSETPLVDAMILFMREFKIIDSAVSAEQLRRRLKNEELEQYGEPFTPEFVYDAIRQLPRFASMRRGHQQDAEEFLGFLLEALHDECAHVMRTAPESGTSTAASSTPAQSSASVASETAEANDWLEVGRRQRAAVTRSSGQTSTSSPITKIFGGQLRSELRVPGLKDSVTLEPYQPLQLDIQGSNIRNIIDALKGLTKPETLHGDFGSPRGKDVVATKQMYIESLPPVLILHLKRFQFDAEGNGTVKIWKKIGYPLELEIPREVFSRQKRNSVLAEGAGLPKYRLISVVYHHGKNASGGHYTVDLRRQDGREWIRMDDTVLRRVRSEDVADGGAEEEPSKFTDDKKESGVAGVSGNRFAGMGEDDAGEGEDGWKQVTATANGGKKWSSVVNGSSSGSSTPKGKPVKDNIKDNKVAYLLFYQRM</sequence>
<evidence type="ECO:0000256" key="5">
    <source>
        <dbReference type="ARBA" id="ARBA00022807"/>
    </source>
</evidence>
<evidence type="ECO:0000313" key="10">
    <source>
        <dbReference type="Proteomes" id="UP001174694"/>
    </source>
</evidence>
<dbReference type="GO" id="GO:0005634">
    <property type="term" value="C:nucleus"/>
    <property type="evidence" value="ECO:0007669"/>
    <property type="project" value="TreeGrafter"/>
</dbReference>
<dbReference type="SUPFAM" id="SSF54001">
    <property type="entry name" value="Cysteine proteinases"/>
    <property type="match status" value="1"/>
</dbReference>
<keyword evidence="2 6" id="KW-0645">Protease</keyword>
<feature type="compositionally biased region" description="Low complexity" evidence="7">
    <location>
        <begin position="302"/>
        <end position="351"/>
    </location>
</feature>
<dbReference type="GO" id="GO:0006508">
    <property type="term" value="P:proteolysis"/>
    <property type="evidence" value="ECO:0007669"/>
    <property type="project" value="UniProtKB-KW"/>
</dbReference>
<feature type="region of interest" description="Disordered" evidence="7">
    <location>
        <begin position="619"/>
        <end position="650"/>
    </location>
</feature>
<evidence type="ECO:0000256" key="3">
    <source>
        <dbReference type="ARBA" id="ARBA00022786"/>
    </source>
</evidence>
<proteinExistence type="inferred from homology"/>
<dbReference type="GO" id="GO:0005829">
    <property type="term" value="C:cytosol"/>
    <property type="evidence" value="ECO:0007669"/>
    <property type="project" value="TreeGrafter"/>
</dbReference>
<feature type="compositionally biased region" description="Low complexity" evidence="7">
    <location>
        <begin position="619"/>
        <end position="646"/>
    </location>
</feature>
<dbReference type="InterPro" id="IPR018200">
    <property type="entry name" value="USP_CS"/>
</dbReference>
<comment type="similarity">
    <text evidence="6">Belongs to the peptidase C19 family.</text>
</comment>
<protein>
    <recommendedName>
        <fullName evidence="6">Ubiquitin carboxyl-terminal hydrolase</fullName>
        <ecNumber evidence="6">3.4.19.12</ecNumber>
    </recommendedName>
</protein>
<dbReference type="EC" id="3.4.19.12" evidence="6"/>
<feature type="compositionally biased region" description="Low complexity" evidence="7">
    <location>
        <begin position="7"/>
        <end position="24"/>
    </location>
</feature>
<keyword evidence="10" id="KW-1185">Reference proteome</keyword>
<dbReference type="Proteomes" id="UP001174694">
    <property type="component" value="Unassembled WGS sequence"/>
</dbReference>
<dbReference type="Gene3D" id="3.90.70.10">
    <property type="entry name" value="Cysteine proteinases"/>
    <property type="match status" value="1"/>
</dbReference>
<feature type="compositionally biased region" description="Low complexity" evidence="7">
    <location>
        <begin position="113"/>
        <end position="124"/>
    </location>
</feature>
<dbReference type="InterPro" id="IPR028889">
    <property type="entry name" value="USP"/>
</dbReference>
<comment type="catalytic activity">
    <reaction evidence="1 6">
        <text>Thiol-dependent hydrolysis of ester, thioester, amide, peptide and isopeptide bonds formed by the C-terminal Gly of ubiquitin (a 76-residue protein attached to proteins as an intracellular targeting signal).</text>
        <dbReference type="EC" id="3.4.19.12"/>
    </reaction>
</comment>
<dbReference type="PROSITE" id="PS00972">
    <property type="entry name" value="USP_1"/>
    <property type="match status" value="1"/>
</dbReference>
<dbReference type="Pfam" id="PF00443">
    <property type="entry name" value="UCH"/>
    <property type="match status" value="1"/>
</dbReference>
<keyword evidence="4 6" id="KW-0378">Hydrolase</keyword>
<evidence type="ECO:0000256" key="1">
    <source>
        <dbReference type="ARBA" id="ARBA00000707"/>
    </source>
</evidence>